<feature type="compositionally biased region" description="Basic residues" evidence="1">
    <location>
        <begin position="115"/>
        <end position="137"/>
    </location>
</feature>
<feature type="region of interest" description="Disordered" evidence="1">
    <location>
        <begin position="184"/>
        <end position="217"/>
    </location>
</feature>
<feature type="compositionally biased region" description="Basic residues" evidence="1">
    <location>
        <begin position="71"/>
        <end position="82"/>
    </location>
</feature>
<keyword evidence="3" id="KW-1185">Reference proteome</keyword>
<dbReference type="AlphaFoldDB" id="A0AAD6XQZ9"/>
<feature type="compositionally biased region" description="Basic residues" evidence="1">
    <location>
        <begin position="205"/>
        <end position="217"/>
    </location>
</feature>
<dbReference type="Proteomes" id="UP001222325">
    <property type="component" value="Unassembled WGS sequence"/>
</dbReference>
<organism evidence="2 3">
    <name type="scientific">Mycena belliarum</name>
    <dbReference type="NCBI Taxonomy" id="1033014"/>
    <lineage>
        <taxon>Eukaryota</taxon>
        <taxon>Fungi</taxon>
        <taxon>Dikarya</taxon>
        <taxon>Basidiomycota</taxon>
        <taxon>Agaricomycotina</taxon>
        <taxon>Agaricomycetes</taxon>
        <taxon>Agaricomycetidae</taxon>
        <taxon>Agaricales</taxon>
        <taxon>Marasmiineae</taxon>
        <taxon>Mycenaceae</taxon>
        <taxon>Mycena</taxon>
    </lineage>
</organism>
<evidence type="ECO:0000313" key="3">
    <source>
        <dbReference type="Proteomes" id="UP001222325"/>
    </source>
</evidence>
<protein>
    <submittedName>
        <fullName evidence="2">Uncharacterized protein</fullName>
    </submittedName>
</protein>
<gene>
    <name evidence="2" type="ORF">B0H15DRAFT_844271</name>
</gene>
<feature type="compositionally biased region" description="Low complexity" evidence="1">
    <location>
        <begin position="56"/>
        <end position="70"/>
    </location>
</feature>
<reference evidence="2" key="1">
    <citation type="submission" date="2023-03" db="EMBL/GenBank/DDBJ databases">
        <title>Massive genome expansion in bonnet fungi (Mycena s.s.) driven by repeated elements and novel gene families across ecological guilds.</title>
        <authorList>
            <consortium name="Lawrence Berkeley National Laboratory"/>
            <person name="Harder C.B."/>
            <person name="Miyauchi S."/>
            <person name="Viragh M."/>
            <person name="Kuo A."/>
            <person name="Thoen E."/>
            <person name="Andreopoulos B."/>
            <person name="Lu D."/>
            <person name="Skrede I."/>
            <person name="Drula E."/>
            <person name="Henrissat B."/>
            <person name="Morin E."/>
            <person name="Kohler A."/>
            <person name="Barry K."/>
            <person name="LaButti K."/>
            <person name="Morin E."/>
            <person name="Salamov A."/>
            <person name="Lipzen A."/>
            <person name="Mereny Z."/>
            <person name="Hegedus B."/>
            <person name="Baldrian P."/>
            <person name="Stursova M."/>
            <person name="Weitz H."/>
            <person name="Taylor A."/>
            <person name="Grigoriev I.V."/>
            <person name="Nagy L.G."/>
            <person name="Martin F."/>
            <person name="Kauserud H."/>
        </authorList>
    </citation>
    <scope>NUCLEOTIDE SEQUENCE</scope>
    <source>
        <strain evidence="2">CBHHK173m</strain>
    </source>
</reference>
<feature type="region of interest" description="Disordered" evidence="1">
    <location>
        <begin position="25"/>
        <end position="140"/>
    </location>
</feature>
<proteinExistence type="predicted"/>
<accession>A0AAD6XQZ9</accession>
<sequence>MTEYDYSPEGRAQWQRTQDRIAHWVDDTEHCAPQFKSPFVPRSDMQNNESDRPRADSASPSHSSSSSRQRSSSHAHHTHVHSPLRSETAPQDSRSLTHTHRSHRERDRDQDRGRGRARSHSPSRHTSHRSSHRRSNSRRAYTIGPAASGVTVQYAQAVHSQPAAYVVIARGDRRVQVVYAQPPPHAEEDRHPSLLQRIFGSQSGKHGRSRSVGHSRG</sequence>
<dbReference type="EMBL" id="JARJCN010000031">
    <property type="protein sequence ID" value="KAJ7086340.1"/>
    <property type="molecule type" value="Genomic_DNA"/>
</dbReference>
<name>A0AAD6XQZ9_9AGAR</name>
<evidence type="ECO:0000313" key="2">
    <source>
        <dbReference type="EMBL" id="KAJ7086340.1"/>
    </source>
</evidence>
<evidence type="ECO:0000256" key="1">
    <source>
        <dbReference type="SAM" id="MobiDB-lite"/>
    </source>
</evidence>
<comment type="caution">
    <text evidence="2">The sequence shown here is derived from an EMBL/GenBank/DDBJ whole genome shotgun (WGS) entry which is preliminary data.</text>
</comment>
<feature type="compositionally biased region" description="Basic and acidic residues" evidence="1">
    <location>
        <begin position="104"/>
        <end position="114"/>
    </location>
</feature>